<protein>
    <recommendedName>
        <fullName evidence="5">RING-type domain-containing protein</fullName>
    </recommendedName>
</protein>
<evidence type="ECO:0000256" key="1">
    <source>
        <dbReference type="ARBA" id="ARBA00022723"/>
    </source>
</evidence>
<dbReference type="InterPro" id="IPR047153">
    <property type="entry name" value="TRIM45/56/19-like"/>
</dbReference>
<dbReference type="Pfam" id="PF00097">
    <property type="entry name" value="zf-C3HC4"/>
    <property type="match status" value="1"/>
</dbReference>
<dbReference type="PANTHER" id="PTHR25462">
    <property type="entry name" value="BONUS, ISOFORM C-RELATED"/>
    <property type="match status" value="1"/>
</dbReference>
<keyword evidence="7" id="KW-1185">Reference proteome</keyword>
<evidence type="ECO:0000256" key="4">
    <source>
        <dbReference type="PROSITE-ProRule" id="PRU00175"/>
    </source>
</evidence>
<dbReference type="AlphaFoldDB" id="A0A3M6TV61"/>
<keyword evidence="3" id="KW-0862">Zinc</keyword>
<evidence type="ECO:0000256" key="3">
    <source>
        <dbReference type="ARBA" id="ARBA00022833"/>
    </source>
</evidence>
<dbReference type="Proteomes" id="UP000275408">
    <property type="component" value="Unassembled WGS sequence"/>
</dbReference>
<dbReference type="PROSITE" id="PS50089">
    <property type="entry name" value="ZF_RING_2"/>
    <property type="match status" value="1"/>
</dbReference>
<dbReference type="PROSITE" id="PS00518">
    <property type="entry name" value="ZF_RING_1"/>
    <property type="match status" value="1"/>
</dbReference>
<dbReference type="Gene3D" id="3.30.40.10">
    <property type="entry name" value="Zinc/RING finger domain, C3HC4 (zinc finger)"/>
    <property type="match status" value="1"/>
</dbReference>
<dbReference type="EMBL" id="RCHS01002836">
    <property type="protein sequence ID" value="RMX45270.1"/>
    <property type="molecule type" value="Genomic_DNA"/>
</dbReference>
<sequence length="104" mass="11889">MASAISSFVIPRENSNHPTCKLCRSAELNNNVKLLGCLHEFCEACLKKFLVENSVICPHCGKRMQLGDQGITGLPSHAFYDQVKDIKNCDQWIRQRRDAFCWEM</sequence>
<evidence type="ECO:0000259" key="5">
    <source>
        <dbReference type="PROSITE" id="PS50089"/>
    </source>
</evidence>
<dbReference type="GO" id="GO:0008270">
    <property type="term" value="F:zinc ion binding"/>
    <property type="evidence" value="ECO:0007669"/>
    <property type="project" value="UniProtKB-KW"/>
</dbReference>
<dbReference type="InterPro" id="IPR017907">
    <property type="entry name" value="Znf_RING_CS"/>
</dbReference>
<proteinExistence type="predicted"/>
<dbReference type="SMART" id="SM00184">
    <property type="entry name" value="RING"/>
    <property type="match status" value="1"/>
</dbReference>
<dbReference type="GO" id="GO:0061630">
    <property type="term" value="F:ubiquitin protein ligase activity"/>
    <property type="evidence" value="ECO:0007669"/>
    <property type="project" value="TreeGrafter"/>
</dbReference>
<evidence type="ECO:0000256" key="2">
    <source>
        <dbReference type="ARBA" id="ARBA00022771"/>
    </source>
</evidence>
<name>A0A3M6TV61_POCDA</name>
<feature type="domain" description="RING-type" evidence="5">
    <location>
        <begin position="20"/>
        <end position="60"/>
    </location>
</feature>
<dbReference type="InterPro" id="IPR013083">
    <property type="entry name" value="Znf_RING/FYVE/PHD"/>
</dbReference>
<dbReference type="PANTHER" id="PTHR25462:SF291">
    <property type="entry name" value="E3 UBIQUITIN-PROTEIN LIGASE TRIM45"/>
    <property type="match status" value="1"/>
</dbReference>
<keyword evidence="1" id="KW-0479">Metal-binding</keyword>
<evidence type="ECO:0000313" key="7">
    <source>
        <dbReference type="Proteomes" id="UP000275408"/>
    </source>
</evidence>
<reference evidence="6 7" key="1">
    <citation type="journal article" date="2018" name="Sci. Rep.">
        <title>Comparative analysis of the Pocillopora damicornis genome highlights role of immune system in coral evolution.</title>
        <authorList>
            <person name="Cunning R."/>
            <person name="Bay R.A."/>
            <person name="Gillette P."/>
            <person name="Baker A.C."/>
            <person name="Traylor-Knowles N."/>
        </authorList>
    </citation>
    <scope>NUCLEOTIDE SEQUENCE [LARGE SCALE GENOMIC DNA]</scope>
    <source>
        <strain evidence="6">RSMAS</strain>
        <tissue evidence="6">Whole animal</tissue>
    </source>
</reference>
<dbReference type="InterPro" id="IPR001841">
    <property type="entry name" value="Znf_RING"/>
</dbReference>
<keyword evidence="2 4" id="KW-0863">Zinc-finger</keyword>
<organism evidence="6 7">
    <name type="scientific">Pocillopora damicornis</name>
    <name type="common">Cauliflower coral</name>
    <name type="synonym">Millepora damicornis</name>
    <dbReference type="NCBI Taxonomy" id="46731"/>
    <lineage>
        <taxon>Eukaryota</taxon>
        <taxon>Metazoa</taxon>
        <taxon>Cnidaria</taxon>
        <taxon>Anthozoa</taxon>
        <taxon>Hexacorallia</taxon>
        <taxon>Scleractinia</taxon>
        <taxon>Astrocoeniina</taxon>
        <taxon>Pocilloporidae</taxon>
        <taxon>Pocillopora</taxon>
    </lineage>
</organism>
<gene>
    <name evidence="6" type="ORF">pdam_00000853</name>
</gene>
<dbReference type="SUPFAM" id="SSF57850">
    <property type="entry name" value="RING/U-box"/>
    <property type="match status" value="1"/>
</dbReference>
<accession>A0A3M6TV61</accession>
<comment type="caution">
    <text evidence="6">The sequence shown here is derived from an EMBL/GenBank/DDBJ whole genome shotgun (WGS) entry which is preliminary data.</text>
</comment>
<evidence type="ECO:0000313" key="6">
    <source>
        <dbReference type="EMBL" id="RMX45270.1"/>
    </source>
</evidence>
<dbReference type="InterPro" id="IPR018957">
    <property type="entry name" value="Znf_C3HC4_RING-type"/>
</dbReference>